<proteinExistence type="predicted"/>
<dbReference type="HOGENOM" id="CLU_801355_0_0_5"/>
<dbReference type="BioCyc" id="RPAL652103:RPDX1_RS16055-MONOMER"/>
<reference evidence="1" key="1">
    <citation type="submission" date="2010-12" db="EMBL/GenBank/DDBJ databases">
        <title>Complete sequence of Rhodopseudomonas palustris DX-1.</title>
        <authorList>
            <consortium name="US DOE Joint Genome Institute"/>
            <person name="Lucas S."/>
            <person name="Copeland A."/>
            <person name="Lapidus A."/>
            <person name="Cheng J.-F."/>
            <person name="Goodwin L."/>
            <person name="Pitluck S."/>
            <person name="Misra M."/>
            <person name="Chertkov O."/>
            <person name="Detter J.C."/>
            <person name="Han C."/>
            <person name="Tapia R."/>
            <person name="Land M."/>
            <person name="Hauser L."/>
            <person name="Kyrpides N."/>
            <person name="Ivanova N."/>
            <person name="Ovchinnikova G."/>
            <person name="Logan B."/>
            <person name="Oda Y."/>
            <person name="Harwood C."/>
            <person name="Woyke T."/>
        </authorList>
    </citation>
    <scope>NUCLEOTIDE SEQUENCE [LARGE SCALE GENOMIC DNA]</scope>
    <source>
        <strain evidence="1">DX-1</strain>
    </source>
</reference>
<dbReference type="KEGG" id="rpx:Rpdx1_3255"/>
<protein>
    <submittedName>
        <fullName evidence="1">Uncharacterized protein</fullName>
    </submittedName>
</protein>
<dbReference type="STRING" id="652103.Rpdx1_3255"/>
<accession>E6VPH2</accession>
<dbReference type="AlphaFoldDB" id="E6VPH2"/>
<gene>
    <name evidence="1" type="ordered locus">Rpdx1_3255</name>
</gene>
<sequence length="349" mass="38836">MNDGPGPGGRKRKAFDLLASVAAYAREKGIALNDPTLVERFMADAAPKLKAALSDPTLIHGSRTERLFEATVLSLGKFRLLKTEDVGRVHAADTYRAPDFRVVLDDGEQWLIEVKNVRCKDPFRQETRMSAAYLTSLRTYCEMVGAPLKLAIFWSLWNIWTVISPDRFRQPAGGLRITMQEAVLANEAVKLGEVSIMTRPPLRLVLGAAPDVPRSLSPEGMAQFIIGSAKLFSGDVELTDVRDRKLAEVLFFYGEWSADGPFALMDAGEFAGVEFVARPEEPSDQGFDGIGWASRIFSRFYAAQTIEGDQVIQFHGEATPEWFAPLTNWDFKNSKLPLWLAHIQPTREG</sequence>
<dbReference type="Proteomes" id="UP000001402">
    <property type="component" value="Chromosome"/>
</dbReference>
<evidence type="ECO:0000313" key="1">
    <source>
        <dbReference type="EMBL" id="ADU44832.1"/>
    </source>
</evidence>
<dbReference type="OrthoDB" id="9181378at2"/>
<dbReference type="eggNOG" id="ENOG5033RJC">
    <property type="taxonomic scope" value="Bacteria"/>
</dbReference>
<name>E6VPH2_RHOPX</name>
<evidence type="ECO:0000313" key="2">
    <source>
        <dbReference type="Proteomes" id="UP000001402"/>
    </source>
</evidence>
<organism evidence="1 2">
    <name type="scientific">Rhodopseudomonas palustris (strain DX-1)</name>
    <dbReference type="NCBI Taxonomy" id="652103"/>
    <lineage>
        <taxon>Bacteria</taxon>
        <taxon>Pseudomonadati</taxon>
        <taxon>Pseudomonadota</taxon>
        <taxon>Alphaproteobacteria</taxon>
        <taxon>Hyphomicrobiales</taxon>
        <taxon>Nitrobacteraceae</taxon>
        <taxon>Rhodopseudomonas</taxon>
    </lineage>
</organism>
<dbReference type="EMBL" id="CP002418">
    <property type="protein sequence ID" value="ADU44832.1"/>
    <property type="molecule type" value="Genomic_DNA"/>
</dbReference>